<comment type="caution">
    <text evidence="12">The sequence shown here is derived from an EMBL/GenBank/DDBJ whole genome shotgun (WGS) entry which is preliminary data.</text>
</comment>
<feature type="domain" description="Pyrroline-5-carboxylate reductase dimerisation" evidence="11">
    <location>
        <begin position="155"/>
        <end position="255"/>
    </location>
</feature>
<keyword evidence="13" id="KW-1185">Reference proteome</keyword>
<reference evidence="12 13" key="1">
    <citation type="submission" date="2019-02" db="EMBL/GenBank/DDBJ databases">
        <authorList>
            <consortium name="Pathogen Informatics"/>
        </authorList>
    </citation>
    <scope>NUCLEOTIDE SEQUENCE [LARGE SCALE GENOMIC DNA]</scope>
    <source>
        <strain evidence="12 13">3012STDY7089603</strain>
    </source>
</reference>
<evidence type="ECO:0000256" key="9">
    <source>
        <dbReference type="RuleBase" id="RU003903"/>
    </source>
</evidence>
<dbReference type="Proteomes" id="UP000377798">
    <property type="component" value="Unassembled WGS sequence"/>
</dbReference>
<dbReference type="SUPFAM" id="SSF51735">
    <property type="entry name" value="NAD(P)-binding Rossmann-fold domains"/>
    <property type="match status" value="1"/>
</dbReference>
<evidence type="ECO:0000256" key="1">
    <source>
        <dbReference type="ARBA" id="ARBA00005525"/>
    </source>
</evidence>
<evidence type="ECO:0000313" key="12">
    <source>
        <dbReference type="EMBL" id="VFB17388.1"/>
    </source>
</evidence>
<feature type="domain" description="Pyrroline-5-carboxylate reductase catalytic N-terminal" evidence="10">
    <location>
        <begin position="4"/>
        <end position="91"/>
    </location>
</feature>
<evidence type="ECO:0000259" key="11">
    <source>
        <dbReference type="Pfam" id="PF14748"/>
    </source>
</evidence>
<evidence type="ECO:0000256" key="4">
    <source>
        <dbReference type="ARBA" id="ARBA00023002"/>
    </source>
</evidence>
<dbReference type="PANTHER" id="PTHR11645">
    <property type="entry name" value="PYRROLINE-5-CARBOXYLATE REDUCTASE"/>
    <property type="match status" value="1"/>
</dbReference>
<keyword evidence="4 6" id="KW-0560">Oxidoreductase</keyword>
<dbReference type="InterPro" id="IPR029036">
    <property type="entry name" value="P5CR_dimer"/>
</dbReference>
<feature type="binding site" evidence="8">
    <location>
        <position position="53"/>
    </location>
    <ligand>
        <name>NADPH</name>
        <dbReference type="ChEBI" id="CHEBI:57783"/>
    </ligand>
</feature>
<evidence type="ECO:0000256" key="6">
    <source>
        <dbReference type="HAMAP-Rule" id="MF_01925"/>
    </source>
</evidence>
<evidence type="ECO:0000256" key="7">
    <source>
        <dbReference type="NCBIfam" id="TIGR00112"/>
    </source>
</evidence>
<dbReference type="AlphaFoldDB" id="A0A8H2M8Z4"/>
<comment type="catalytic activity">
    <reaction evidence="6">
        <text>L-proline + NAD(+) = (S)-1-pyrroline-5-carboxylate + NADH + 2 H(+)</text>
        <dbReference type="Rhea" id="RHEA:14105"/>
        <dbReference type="ChEBI" id="CHEBI:15378"/>
        <dbReference type="ChEBI" id="CHEBI:17388"/>
        <dbReference type="ChEBI" id="CHEBI:57540"/>
        <dbReference type="ChEBI" id="CHEBI:57945"/>
        <dbReference type="ChEBI" id="CHEBI:60039"/>
        <dbReference type="EC" id="1.5.1.2"/>
    </reaction>
</comment>
<dbReference type="NCBIfam" id="TIGR00112">
    <property type="entry name" value="proC"/>
    <property type="match status" value="1"/>
</dbReference>
<dbReference type="SUPFAM" id="SSF48179">
    <property type="entry name" value="6-phosphogluconate dehydrogenase C-terminal domain-like"/>
    <property type="match status" value="1"/>
</dbReference>
<dbReference type="Gene3D" id="3.40.50.720">
    <property type="entry name" value="NAD(P)-binding Rossmann-like Domain"/>
    <property type="match status" value="1"/>
</dbReference>
<dbReference type="InterPro" id="IPR028939">
    <property type="entry name" value="P5C_Rdtase_cat_N"/>
</dbReference>
<dbReference type="GO" id="GO:0005737">
    <property type="term" value="C:cytoplasm"/>
    <property type="evidence" value="ECO:0007669"/>
    <property type="project" value="UniProtKB-SubCell"/>
</dbReference>
<comment type="catalytic activity">
    <reaction evidence="6 9">
        <text>L-proline + NADP(+) = (S)-1-pyrroline-5-carboxylate + NADPH + 2 H(+)</text>
        <dbReference type="Rhea" id="RHEA:14109"/>
        <dbReference type="ChEBI" id="CHEBI:15378"/>
        <dbReference type="ChEBI" id="CHEBI:17388"/>
        <dbReference type="ChEBI" id="CHEBI:57783"/>
        <dbReference type="ChEBI" id="CHEBI:58349"/>
        <dbReference type="ChEBI" id="CHEBI:60039"/>
        <dbReference type="EC" id="1.5.1.2"/>
    </reaction>
</comment>
<dbReference type="Pfam" id="PF03807">
    <property type="entry name" value="F420_oxidored"/>
    <property type="match status" value="1"/>
</dbReference>
<dbReference type="InterPro" id="IPR000304">
    <property type="entry name" value="Pyrroline-COOH_reductase"/>
</dbReference>
<keyword evidence="2 6" id="KW-0641">Proline biosynthesis</keyword>
<evidence type="ECO:0000256" key="2">
    <source>
        <dbReference type="ARBA" id="ARBA00022650"/>
    </source>
</evidence>
<dbReference type="HAMAP" id="MF_01925">
    <property type="entry name" value="P5C_reductase"/>
    <property type="match status" value="1"/>
</dbReference>
<dbReference type="EMBL" id="CAACYI010000001">
    <property type="protein sequence ID" value="VFB17388.1"/>
    <property type="molecule type" value="Genomic_DNA"/>
</dbReference>
<gene>
    <name evidence="6 12" type="primary">proC</name>
    <name evidence="12" type="ORF">NCTC13150_01981</name>
</gene>
<evidence type="ECO:0000256" key="8">
    <source>
        <dbReference type="PIRSR" id="PIRSR000193-1"/>
    </source>
</evidence>
<proteinExistence type="inferred from homology"/>
<dbReference type="UniPathway" id="UPA00098">
    <property type="reaction ID" value="UER00361"/>
</dbReference>
<comment type="pathway">
    <text evidence="6 9">Amino-acid biosynthesis; L-proline biosynthesis; L-proline from L-glutamate 5-semialdehyde: step 1/1.</text>
</comment>
<evidence type="ECO:0000313" key="13">
    <source>
        <dbReference type="Proteomes" id="UP000377798"/>
    </source>
</evidence>
<sequence length="256" mass="27929">MDKKIAMVGVGNMGGAIAMALAKKGYSLILSNRSLEKLEKFKSFDQVEITRDNREACEKADYIFIGVKPQQMEALVEDLKDSLQKPLVSMVMGKSLGDMEALLGHKKLVRIMPNTPAQVGESMTAAAFGQDLNSEERQDIQELLMAFGAYKEVPEDQFSAFCALCGCMPAFIDLFIEGASDGAVYCGLKRQDSYEFLAQTLKGVAKLLEESKKHPGVLKDEVTSPAGSTIKGVHELEKGSFRYLISQAVITAAKNS</sequence>
<dbReference type="PIRSF" id="PIRSF000193">
    <property type="entry name" value="Pyrrol-5-carb_rd"/>
    <property type="match status" value="1"/>
</dbReference>
<protein>
    <recommendedName>
        <fullName evidence="6 7">Pyrroline-5-carboxylate reductase</fullName>
        <shortName evidence="6">P5C reductase</shortName>
        <shortName evidence="6">P5CR</shortName>
        <ecNumber evidence="6 7">1.5.1.2</ecNumber>
    </recommendedName>
    <alternativeName>
        <fullName evidence="6">PCA reductase</fullName>
    </alternativeName>
</protein>
<keyword evidence="6 9" id="KW-0028">Amino-acid biosynthesis</keyword>
<dbReference type="InterPro" id="IPR053790">
    <property type="entry name" value="P5CR-like_CS"/>
</dbReference>
<dbReference type="InterPro" id="IPR008927">
    <property type="entry name" value="6-PGluconate_DH-like_C_sf"/>
</dbReference>
<accession>A0A8H2M8Z4</accession>
<keyword evidence="3 6" id="KW-0521">NADP</keyword>
<dbReference type="Gene3D" id="1.10.3730.10">
    <property type="entry name" value="ProC C-terminal domain-like"/>
    <property type="match status" value="1"/>
</dbReference>
<evidence type="ECO:0000259" key="10">
    <source>
        <dbReference type="Pfam" id="PF03807"/>
    </source>
</evidence>
<dbReference type="PANTHER" id="PTHR11645:SF0">
    <property type="entry name" value="PYRROLINE-5-CARBOXYLATE REDUCTASE 3"/>
    <property type="match status" value="1"/>
</dbReference>
<dbReference type="PROSITE" id="PS00521">
    <property type="entry name" value="P5CR"/>
    <property type="match status" value="1"/>
</dbReference>
<comment type="similarity">
    <text evidence="1 6 9">Belongs to the pyrroline-5-carboxylate reductase family.</text>
</comment>
<dbReference type="Pfam" id="PF14748">
    <property type="entry name" value="P5CR_dimer"/>
    <property type="match status" value="1"/>
</dbReference>
<evidence type="ECO:0000256" key="5">
    <source>
        <dbReference type="ARBA" id="ARBA00058118"/>
    </source>
</evidence>
<dbReference type="RefSeq" id="WP_131749927.1">
    <property type="nucleotide sequence ID" value="NZ_CAACYI010000001.1"/>
</dbReference>
<name>A0A8H2M8Z4_9FIRM</name>
<keyword evidence="6" id="KW-0963">Cytoplasm</keyword>
<dbReference type="GO" id="GO:0004735">
    <property type="term" value="F:pyrroline-5-carboxylate reductase activity"/>
    <property type="evidence" value="ECO:0007669"/>
    <property type="project" value="UniProtKB-UniRule"/>
</dbReference>
<dbReference type="GO" id="GO:0055129">
    <property type="term" value="P:L-proline biosynthetic process"/>
    <property type="evidence" value="ECO:0007669"/>
    <property type="project" value="UniProtKB-UniRule"/>
</dbReference>
<dbReference type="InterPro" id="IPR036291">
    <property type="entry name" value="NAD(P)-bd_dom_sf"/>
</dbReference>
<dbReference type="EC" id="1.5.1.2" evidence="6 7"/>
<organism evidence="12 13">
    <name type="scientific">Urinicoccus massiliensis</name>
    <dbReference type="NCBI Taxonomy" id="1723382"/>
    <lineage>
        <taxon>Bacteria</taxon>
        <taxon>Bacillati</taxon>
        <taxon>Bacillota</taxon>
        <taxon>Tissierellia</taxon>
        <taxon>Tissierellales</taxon>
        <taxon>Peptoniphilaceae</taxon>
        <taxon>Urinicoccus</taxon>
    </lineage>
</organism>
<comment type="subcellular location">
    <subcellularLocation>
        <location evidence="6">Cytoplasm</location>
    </subcellularLocation>
</comment>
<dbReference type="FunFam" id="1.10.3730.10:FF:000001">
    <property type="entry name" value="Pyrroline-5-carboxylate reductase"/>
    <property type="match status" value="1"/>
</dbReference>
<evidence type="ECO:0000256" key="3">
    <source>
        <dbReference type="ARBA" id="ARBA00022857"/>
    </source>
</evidence>
<comment type="function">
    <text evidence="5 6">Catalyzes the reduction of 1-pyrroline-5-carboxylate (PCA) to L-proline.</text>
</comment>